<dbReference type="Pfam" id="PF13520">
    <property type="entry name" value="AA_permease_2"/>
    <property type="match status" value="1"/>
</dbReference>
<evidence type="ECO:0000256" key="1">
    <source>
        <dbReference type="ARBA" id="ARBA00004141"/>
    </source>
</evidence>
<organism evidence="7 8">
    <name type="scientific">Morchella conica CCBAS932</name>
    <dbReference type="NCBI Taxonomy" id="1392247"/>
    <lineage>
        <taxon>Eukaryota</taxon>
        <taxon>Fungi</taxon>
        <taxon>Dikarya</taxon>
        <taxon>Ascomycota</taxon>
        <taxon>Pezizomycotina</taxon>
        <taxon>Pezizomycetes</taxon>
        <taxon>Pezizales</taxon>
        <taxon>Morchellaceae</taxon>
        <taxon>Morchella</taxon>
    </lineage>
</organism>
<keyword evidence="4 6" id="KW-0472">Membrane</keyword>
<dbReference type="OrthoDB" id="5982228at2759"/>
<proteinExistence type="predicted"/>
<gene>
    <name evidence="7" type="ORF">P167DRAFT_569874</name>
</gene>
<feature type="transmembrane region" description="Helical" evidence="6">
    <location>
        <begin position="460"/>
        <end position="480"/>
    </location>
</feature>
<name>A0A3N4L4D4_9PEZI</name>
<evidence type="ECO:0000313" key="8">
    <source>
        <dbReference type="Proteomes" id="UP000277580"/>
    </source>
</evidence>
<dbReference type="InParanoid" id="A0A3N4L4D4"/>
<dbReference type="Proteomes" id="UP000277580">
    <property type="component" value="Unassembled WGS sequence"/>
</dbReference>
<evidence type="ECO:0000256" key="3">
    <source>
        <dbReference type="ARBA" id="ARBA00022989"/>
    </source>
</evidence>
<reference evidence="7 8" key="1">
    <citation type="journal article" date="2018" name="Nat. Ecol. Evol.">
        <title>Pezizomycetes genomes reveal the molecular basis of ectomycorrhizal truffle lifestyle.</title>
        <authorList>
            <person name="Murat C."/>
            <person name="Payen T."/>
            <person name="Noel B."/>
            <person name="Kuo A."/>
            <person name="Morin E."/>
            <person name="Chen J."/>
            <person name="Kohler A."/>
            <person name="Krizsan K."/>
            <person name="Balestrini R."/>
            <person name="Da Silva C."/>
            <person name="Montanini B."/>
            <person name="Hainaut M."/>
            <person name="Levati E."/>
            <person name="Barry K.W."/>
            <person name="Belfiori B."/>
            <person name="Cichocki N."/>
            <person name="Clum A."/>
            <person name="Dockter R.B."/>
            <person name="Fauchery L."/>
            <person name="Guy J."/>
            <person name="Iotti M."/>
            <person name="Le Tacon F."/>
            <person name="Lindquist E.A."/>
            <person name="Lipzen A."/>
            <person name="Malagnac F."/>
            <person name="Mello A."/>
            <person name="Molinier V."/>
            <person name="Miyauchi S."/>
            <person name="Poulain J."/>
            <person name="Riccioni C."/>
            <person name="Rubini A."/>
            <person name="Sitrit Y."/>
            <person name="Splivallo R."/>
            <person name="Traeger S."/>
            <person name="Wang M."/>
            <person name="Zifcakova L."/>
            <person name="Wipf D."/>
            <person name="Zambonelli A."/>
            <person name="Paolocci F."/>
            <person name="Nowrousian M."/>
            <person name="Ottonello S."/>
            <person name="Baldrian P."/>
            <person name="Spatafora J.W."/>
            <person name="Henrissat B."/>
            <person name="Nagy L.G."/>
            <person name="Aury J.M."/>
            <person name="Wincker P."/>
            <person name="Grigoriev I.V."/>
            <person name="Bonfante P."/>
            <person name="Martin F.M."/>
        </authorList>
    </citation>
    <scope>NUCLEOTIDE SEQUENCE [LARGE SCALE GENOMIC DNA]</scope>
    <source>
        <strain evidence="7 8">CCBAS932</strain>
    </source>
</reference>
<keyword evidence="3 6" id="KW-1133">Transmembrane helix</keyword>
<dbReference type="STRING" id="1392247.A0A3N4L4D4"/>
<comment type="subcellular location">
    <subcellularLocation>
        <location evidence="1">Membrane</location>
        <topology evidence="1">Multi-pass membrane protein</topology>
    </subcellularLocation>
</comment>
<feature type="transmembrane region" description="Helical" evidence="6">
    <location>
        <begin position="492"/>
        <end position="512"/>
    </location>
</feature>
<accession>A0A3N4L4D4</accession>
<feature type="region of interest" description="Disordered" evidence="5">
    <location>
        <begin position="1"/>
        <end position="34"/>
    </location>
</feature>
<keyword evidence="8" id="KW-1185">Reference proteome</keyword>
<sequence length="603" mass="66875">MSFAVPPPSQHDRDFPSVYEQRTPPPPTPVGRVELGDNLVDSVITPIRSHAPPRVGSSVDENAPNTDILRPRPEKRMLGYISTSSLIINRMIGTGIFSKPSDILKKTNSKGGALFLWVAGGMMTLSGLLLYLELGIRYPENGGELVYLERCYPNIRYFFSVVFSIFFVLLCNNAANTIAFAKGMLIAFNGDHDTNPDFRLQQFIALVCITFVCLLHLFSREMGIFVSNALAAYKITLLLFVVVTGFVCLAGGGRDNSEDGTPYGHENLVDAFKDPSRNPYSYASAMLSVLFAYEGWENANYVLAEVKRPGGNVAKTFKRAALFSFTLVTVLYVLANVAYFSALGSDELETVGISVAAKFFKRVFGDSSFVTRGLPVLIAFSALGNVVANTYTTARVKREIAKRRILPFSKYWEREHPYYGTPVGALTLHWIFSVLVIIVTPNYSGDDEAYNLLSILWTYAHTWIGIFVSIGLVVLAVGQLEWSFIIVGRKTLYSLISFYILLNLFVIILRWWPSTDPVRIPSTTAPAIGTGVLGFGVLYWMVVSKVMPTMGLARREIPVDEITLRGMAIYSSGSSVVAYEWAKSGIAERLSNWWTLKLKRTAS</sequence>
<feature type="transmembrane region" description="Helical" evidence="6">
    <location>
        <begin position="157"/>
        <end position="180"/>
    </location>
</feature>
<dbReference type="PIRSF" id="PIRSF006060">
    <property type="entry name" value="AA_transporter"/>
    <property type="match status" value="1"/>
</dbReference>
<evidence type="ECO:0000313" key="7">
    <source>
        <dbReference type="EMBL" id="RPB17416.1"/>
    </source>
</evidence>
<dbReference type="GO" id="GO:0016020">
    <property type="term" value="C:membrane"/>
    <property type="evidence" value="ECO:0007669"/>
    <property type="project" value="UniProtKB-SubCell"/>
</dbReference>
<feature type="transmembrane region" description="Helical" evidence="6">
    <location>
        <begin position="230"/>
        <end position="252"/>
    </location>
</feature>
<feature type="transmembrane region" description="Helical" evidence="6">
    <location>
        <begin position="524"/>
        <end position="542"/>
    </location>
</feature>
<keyword evidence="2 6" id="KW-0812">Transmembrane</keyword>
<dbReference type="InterPro" id="IPR002293">
    <property type="entry name" value="AA/rel_permease1"/>
</dbReference>
<dbReference type="GO" id="GO:0015179">
    <property type="term" value="F:L-amino acid transmembrane transporter activity"/>
    <property type="evidence" value="ECO:0007669"/>
    <property type="project" value="TreeGrafter"/>
</dbReference>
<evidence type="ECO:0000256" key="4">
    <source>
        <dbReference type="ARBA" id="ARBA00023136"/>
    </source>
</evidence>
<feature type="transmembrane region" description="Helical" evidence="6">
    <location>
        <begin position="200"/>
        <end position="218"/>
    </location>
</feature>
<dbReference type="AlphaFoldDB" id="A0A3N4L4D4"/>
<evidence type="ECO:0000256" key="5">
    <source>
        <dbReference type="SAM" id="MobiDB-lite"/>
    </source>
</evidence>
<dbReference type="PANTHER" id="PTHR11785">
    <property type="entry name" value="AMINO ACID TRANSPORTER"/>
    <property type="match status" value="1"/>
</dbReference>
<dbReference type="InterPro" id="IPR050598">
    <property type="entry name" value="AminoAcid_Transporter"/>
</dbReference>
<feature type="transmembrane region" description="Helical" evidence="6">
    <location>
        <begin position="320"/>
        <end position="342"/>
    </location>
</feature>
<evidence type="ECO:0000256" key="6">
    <source>
        <dbReference type="SAM" id="Phobius"/>
    </source>
</evidence>
<feature type="region of interest" description="Disordered" evidence="5">
    <location>
        <begin position="48"/>
        <end position="68"/>
    </location>
</feature>
<feature type="transmembrane region" description="Helical" evidence="6">
    <location>
        <begin position="374"/>
        <end position="396"/>
    </location>
</feature>
<dbReference type="Gene3D" id="1.20.1740.10">
    <property type="entry name" value="Amino acid/polyamine transporter I"/>
    <property type="match status" value="1"/>
</dbReference>
<feature type="transmembrane region" description="Helical" evidence="6">
    <location>
        <begin position="114"/>
        <end position="136"/>
    </location>
</feature>
<dbReference type="EMBL" id="ML119106">
    <property type="protein sequence ID" value="RPB17416.1"/>
    <property type="molecule type" value="Genomic_DNA"/>
</dbReference>
<protein>
    <submittedName>
        <fullName evidence="7">Amino acid transporter</fullName>
    </submittedName>
</protein>
<feature type="transmembrane region" description="Helical" evidence="6">
    <location>
        <begin position="280"/>
        <end position="299"/>
    </location>
</feature>
<dbReference type="PANTHER" id="PTHR11785:SF382">
    <property type="entry name" value="LOW-AFFINITY METHIONINE PERMEASE"/>
    <property type="match status" value="1"/>
</dbReference>
<feature type="transmembrane region" description="Helical" evidence="6">
    <location>
        <begin position="417"/>
        <end position="440"/>
    </location>
</feature>
<evidence type="ECO:0000256" key="2">
    <source>
        <dbReference type="ARBA" id="ARBA00022692"/>
    </source>
</evidence>